<feature type="domain" description="CBS" evidence="3">
    <location>
        <begin position="10"/>
        <end position="68"/>
    </location>
</feature>
<dbReference type="PANTHER" id="PTHR43080:SF2">
    <property type="entry name" value="CBS DOMAIN-CONTAINING PROTEIN"/>
    <property type="match status" value="1"/>
</dbReference>
<keyword evidence="5" id="KW-1185">Reference proteome</keyword>
<feature type="domain" description="CBS" evidence="3">
    <location>
        <begin position="77"/>
        <end position="132"/>
    </location>
</feature>
<protein>
    <submittedName>
        <fullName evidence="4">Cyclic nucleotide-binding/CBS domain-containing protein</fullName>
    </submittedName>
</protein>
<dbReference type="PROSITE" id="PS51371">
    <property type="entry name" value="CBS"/>
    <property type="match status" value="2"/>
</dbReference>
<proteinExistence type="predicted"/>
<dbReference type="PANTHER" id="PTHR43080">
    <property type="entry name" value="CBS DOMAIN-CONTAINING PROTEIN CBSX3, MITOCHONDRIAL"/>
    <property type="match status" value="1"/>
</dbReference>
<evidence type="ECO:0000256" key="2">
    <source>
        <dbReference type="PROSITE-ProRule" id="PRU00703"/>
    </source>
</evidence>
<comment type="caution">
    <text evidence="4">The sequence shown here is derived from an EMBL/GenBank/DDBJ whole genome shotgun (WGS) entry which is preliminary data.</text>
</comment>
<reference evidence="5" key="1">
    <citation type="journal article" date="2019" name="Int. J. Syst. Evol. Microbiol.">
        <title>The Global Catalogue of Microorganisms (GCM) 10K type strain sequencing project: providing services to taxonomists for standard genome sequencing and annotation.</title>
        <authorList>
            <consortium name="The Broad Institute Genomics Platform"/>
            <consortium name="The Broad Institute Genome Sequencing Center for Infectious Disease"/>
            <person name="Wu L."/>
            <person name="Ma J."/>
        </authorList>
    </citation>
    <scope>NUCLEOTIDE SEQUENCE [LARGE SCALE GENOMIC DNA]</scope>
    <source>
        <strain evidence="5">CGMCC 1.19062</strain>
    </source>
</reference>
<dbReference type="SUPFAM" id="SSF54631">
    <property type="entry name" value="CBS-domain pair"/>
    <property type="match status" value="1"/>
</dbReference>
<accession>A0ABW5DNF4</accession>
<keyword evidence="1 2" id="KW-0129">CBS domain</keyword>
<evidence type="ECO:0000313" key="5">
    <source>
        <dbReference type="Proteomes" id="UP001597295"/>
    </source>
</evidence>
<dbReference type="EMBL" id="JBHUIP010000001">
    <property type="protein sequence ID" value="MFD2261479.1"/>
    <property type="molecule type" value="Genomic_DNA"/>
</dbReference>
<dbReference type="InterPro" id="IPR046342">
    <property type="entry name" value="CBS_dom_sf"/>
</dbReference>
<dbReference type="Gene3D" id="3.10.580.10">
    <property type="entry name" value="CBS-domain"/>
    <property type="match status" value="1"/>
</dbReference>
<dbReference type="InterPro" id="IPR051257">
    <property type="entry name" value="Diverse_CBS-Domain"/>
</dbReference>
<sequence>MQRRIVPDIVSDQQRYTLVTEDMTVRATAEIMAEKRIGAVMVAKAGKLIGVFSERDILNRVVAKGLDPQAVKIADVMTRNPQTVSPDVTVGEALDLMQSRGFRHLPILDGERIVAICSIRDLFAAVNEELTEDLKQRDEIMFGAGYGG</sequence>
<organism evidence="4 5">
    <name type="scientific">Lacibacterium aquatile</name>
    <dbReference type="NCBI Taxonomy" id="1168082"/>
    <lineage>
        <taxon>Bacteria</taxon>
        <taxon>Pseudomonadati</taxon>
        <taxon>Pseudomonadota</taxon>
        <taxon>Alphaproteobacteria</taxon>
        <taxon>Rhodospirillales</taxon>
        <taxon>Rhodospirillaceae</taxon>
    </lineage>
</organism>
<evidence type="ECO:0000256" key="1">
    <source>
        <dbReference type="ARBA" id="ARBA00023122"/>
    </source>
</evidence>
<evidence type="ECO:0000313" key="4">
    <source>
        <dbReference type="EMBL" id="MFD2261479.1"/>
    </source>
</evidence>
<dbReference type="InterPro" id="IPR000644">
    <property type="entry name" value="CBS_dom"/>
</dbReference>
<evidence type="ECO:0000259" key="3">
    <source>
        <dbReference type="PROSITE" id="PS51371"/>
    </source>
</evidence>
<dbReference type="SMART" id="SM00116">
    <property type="entry name" value="CBS"/>
    <property type="match status" value="2"/>
</dbReference>
<gene>
    <name evidence="4" type="ORF">ACFSM5_01175</name>
</gene>
<name>A0ABW5DNF4_9PROT</name>
<dbReference type="RefSeq" id="WP_379874323.1">
    <property type="nucleotide sequence ID" value="NZ_JBHUIP010000001.1"/>
</dbReference>
<dbReference type="Pfam" id="PF00571">
    <property type="entry name" value="CBS"/>
    <property type="match status" value="2"/>
</dbReference>
<dbReference type="Proteomes" id="UP001597295">
    <property type="component" value="Unassembled WGS sequence"/>
</dbReference>